<dbReference type="PROSITE" id="PS50075">
    <property type="entry name" value="CARRIER"/>
    <property type="match status" value="1"/>
</dbReference>
<dbReference type="InterPro" id="IPR009081">
    <property type="entry name" value="PP-bd_ACP"/>
</dbReference>
<dbReference type="InterPro" id="IPR036736">
    <property type="entry name" value="ACP-like_sf"/>
</dbReference>
<dbReference type="Pfam" id="PF00550">
    <property type="entry name" value="PP-binding"/>
    <property type="match status" value="1"/>
</dbReference>
<name>A0ABW0EGJ9_9PSEU</name>
<dbReference type="Gene3D" id="2.30.38.10">
    <property type="entry name" value="Luciferase, Domain 3"/>
    <property type="match status" value="1"/>
</dbReference>
<dbReference type="EMBL" id="JBHSKF010000002">
    <property type="protein sequence ID" value="MFC5286508.1"/>
    <property type="molecule type" value="Genomic_DNA"/>
</dbReference>
<dbReference type="PROSITE" id="PS00455">
    <property type="entry name" value="AMP_BINDING"/>
    <property type="match status" value="1"/>
</dbReference>
<dbReference type="RefSeq" id="WP_378244503.1">
    <property type="nucleotide sequence ID" value="NZ_JBHSKF010000002.1"/>
</dbReference>
<reference evidence="7" key="1">
    <citation type="journal article" date="2019" name="Int. J. Syst. Evol. Microbiol.">
        <title>The Global Catalogue of Microorganisms (GCM) 10K type strain sequencing project: providing services to taxonomists for standard genome sequencing and annotation.</title>
        <authorList>
            <consortium name="The Broad Institute Genomics Platform"/>
            <consortium name="The Broad Institute Genome Sequencing Center for Infectious Disease"/>
            <person name="Wu L."/>
            <person name="Ma J."/>
        </authorList>
    </citation>
    <scope>NUCLEOTIDE SEQUENCE [LARGE SCALE GENOMIC DNA]</scope>
    <source>
        <strain evidence="7">CCUG 59778</strain>
    </source>
</reference>
<dbReference type="Gene3D" id="3.40.50.1820">
    <property type="entry name" value="alpha/beta hydrolase"/>
    <property type="match status" value="1"/>
</dbReference>
<keyword evidence="7" id="KW-1185">Reference proteome</keyword>
<dbReference type="PANTHER" id="PTHR45527">
    <property type="entry name" value="NONRIBOSOMAL PEPTIDE SYNTHETASE"/>
    <property type="match status" value="1"/>
</dbReference>
<evidence type="ECO:0000256" key="2">
    <source>
        <dbReference type="ARBA" id="ARBA00022450"/>
    </source>
</evidence>
<comment type="cofactor">
    <cofactor evidence="1">
        <name>pantetheine 4'-phosphate</name>
        <dbReference type="ChEBI" id="CHEBI:47942"/>
    </cofactor>
</comment>
<dbReference type="Gene3D" id="3.30.300.30">
    <property type="match status" value="1"/>
</dbReference>
<dbReference type="PROSITE" id="PS00012">
    <property type="entry name" value="PHOSPHOPANTETHEINE"/>
    <property type="match status" value="1"/>
</dbReference>
<dbReference type="PANTHER" id="PTHR45527:SF1">
    <property type="entry name" value="FATTY ACID SYNTHASE"/>
    <property type="match status" value="1"/>
</dbReference>
<dbReference type="Gene3D" id="1.10.1200.10">
    <property type="entry name" value="ACP-like"/>
    <property type="match status" value="1"/>
</dbReference>
<evidence type="ECO:0000256" key="3">
    <source>
        <dbReference type="ARBA" id="ARBA00022553"/>
    </source>
</evidence>
<dbReference type="Pfam" id="PF00501">
    <property type="entry name" value="AMP-binding"/>
    <property type="match status" value="1"/>
</dbReference>
<keyword evidence="3" id="KW-0597">Phosphoprotein</keyword>
<dbReference type="Pfam" id="PF00975">
    <property type="entry name" value="Thioesterase"/>
    <property type="match status" value="1"/>
</dbReference>
<dbReference type="SUPFAM" id="SSF56801">
    <property type="entry name" value="Acetyl-CoA synthetase-like"/>
    <property type="match status" value="1"/>
</dbReference>
<dbReference type="InterPro" id="IPR010071">
    <property type="entry name" value="AA_adenyl_dom"/>
</dbReference>
<gene>
    <name evidence="6" type="ORF">ACFPM7_05545</name>
</gene>
<dbReference type="Pfam" id="PF00668">
    <property type="entry name" value="Condensation"/>
    <property type="match status" value="1"/>
</dbReference>
<dbReference type="Gene3D" id="3.30.559.30">
    <property type="entry name" value="Nonribosomal peptide synthetase, condensation domain"/>
    <property type="match status" value="1"/>
</dbReference>
<feature type="region of interest" description="Disordered" evidence="4">
    <location>
        <begin position="13"/>
        <end position="33"/>
    </location>
</feature>
<evidence type="ECO:0000256" key="1">
    <source>
        <dbReference type="ARBA" id="ARBA00001957"/>
    </source>
</evidence>
<dbReference type="NCBIfam" id="TIGR01733">
    <property type="entry name" value="AA-adenyl-dom"/>
    <property type="match status" value="1"/>
</dbReference>
<dbReference type="Proteomes" id="UP001596157">
    <property type="component" value="Unassembled WGS sequence"/>
</dbReference>
<accession>A0ABW0EGJ9</accession>
<comment type="caution">
    <text evidence="6">The sequence shown here is derived from an EMBL/GenBank/DDBJ whole genome shotgun (WGS) entry which is preliminary data.</text>
</comment>
<feature type="domain" description="Carrier" evidence="5">
    <location>
        <begin position="993"/>
        <end position="1068"/>
    </location>
</feature>
<dbReference type="InterPro" id="IPR001031">
    <property type="entry name" value="Thioesterase"/>
</dbReference>
<dbReference type="Gene3D" id="3.40.50.980">
    <property type="match status" value="2"/>
</dbReference>
<protein>
    <submittedName>
        <fullName evidence="6">Amino acid adenylation domain-containing protein</fullName>
    </submittedName>
</protein>
<dbReference type="InterPro" id="IPR025110">
    <property type="entry name" value="AMP-bd_C"/>
</dbReference>
<dbReference type="SUPFAM" id="SSF52777">
    <property type="entry name" value="CoA-dependent acyltransferases"/>
    <property type="match status" value="2"/>
</dbReference>
<evidence type="ECO:0000313" key="7">
    <source>
        <dbReference type="Proteomes" id="UP001596157"/>
    </source>
</evidence>
<dbReference type="InterPro" id="IPR000873">
    <property type="entry name" value="AMP-dep_synth/lig_dom"/>
</dbReference>
<dbReference type="CDD" id="cd05930">
    <property type="entry name" value="A_NRPS"/>
    <property type="match status" value="1"/>
</dbReference>
<dbReference type="InterPro" id="IPR006162">
    <property type="entry name" value="Ppantetheine_attach_site"/>
</dbReference>
<dbReference type="SUPFAM" id="SSF53474">
    <property type="entry name" value="alpha/beta-Hydrolases"/>
    <property type="match status" value="1"/>
</dbReference>
<dbReference type="Gene3D" id="3.30.559.10">
    <property type="entry name" value="Chloramphenicol acetyltransferase-like domain"/>
    <property type="match status" value="1"/>
</dbReference>
<keyword evidence="2" id="KW-0596">Phosphopantetheine</keyword>
<sequence>MLSDADRTAMLARLRQGRDHEVDRIPPRPAGADRLPLSFGQEQLWFIDQLAPGQSTYTIAGTLDLDGPLDRQALGRALDALVVRHEVLRTRLVTDESTGSPVQVVDPPAPQPLPLVDLAATDPAEVDARVEAVTEEEAARPFALAQGALLRTTLVRRGPDSHRLIVVVHHTVFDGWSFGVFTGDLLAAYAAEATGAAPRLPELPVQFADYALWERDRLRGEVSAKLVEYWQSTLAGAPALQLPTDRPRPVVQTYDGDVVTLELPADLADGLRTLARGAETTLFTVLMAAFQVLLHRFSGQDDVVVGTVSANRSRPELAPMIGYLVNTLAIRGDLSGDPSFTELLRRTHTSVLGAYAHQDLPFAKLVEALRVHRDPSRHPVFQVGLQLVDAAAGEHEAAGVTVRPAAVAGTAAKFDLLLAAADRGAGISVVASYATALFDRSTVERLLGCLRVLLDGIAADPGTALSRLPLLTAADRARELVEWNDTAVDYPDWCLHEKFEAQVAATPDGIAVVLQDEAVTYAELDARANRVARRLRELGIGPERLVGVCMRRSVDRMAAILGVLKAGGGYVPLDPEYPAARLAFMVEDAHMEVVVTDRASASAVPGETGYVLRIGTEDLSALPDTAPGYPVEPSSVAYVIYTSGSTGRPKGVVVEHRQAVNFATGEIEHWPLGPGDRVLQFASLNFDVSVLDMFGALLSGACLVLADSETLLSPPRLADLIRAERITFMCLPPAVLNLIAAEPFPDLRVVIAGGEAFSSDLVAQWARPGLRFINGYGPTETTVGATMARCANDGIDPPPIGLPLPNYTAYVLDSTMEPVPVGVAGELYLGGKGVTRGYLNRPELTELRFVPDPFAAEAGARLYRTGDIARRRPDGNLQFLGRADDQVKIRGLRVELGEIEATLAAHPAVAQAVVVVGADRTGDKQLVGYARLADGTKVTPADLRLHMADRLPGYMVPPHVLVLESFPLNANGKVDRSRLPDPAEAGVAAGSTPPRTVVEAVLADIYADLLNLPDVGVESGFFDLGGNSLQAMQLITRLRRDLAVDTDVTAIFLTPTVERLAAVLRDQHGLPDSDLDSGEEIAAGGAEATAAGGAGATAVASALVRLTDGPGETPLHLVHAVGGTVYTYAPLAAELAEEYQVWGVEAEGLRPGSDPVDSLEVMVDRYVRRIRAVQPEGPYRIGGWSFGGLVSLRIADALVAQGQRVAFVAMLDAPMRVHDEVTQTEDELAGYFVADAARTLGPNAPTPPDPAGTPAADQLAWLATHLGASGDRTEVAADMAARFAVYRAHLAAIAGYLPPAVTVDTIVVTAAGSTDTSAQWAAALPGHTHHSVVPGDHYSFLTGRSATAIAIAIAATEQRITARAEEVIG</sequence>
<dbReference type="SMART" id="SM00823">
    <property type="entry name" value="PKS_PP"/>
    <property type="match status" value="1"/>
</dbReference>
<evidence type="ECO:0000256" key="4">
    <source>
        <dbReference type="SAM" id="MobiDB-lite"/>
    </source>
</evidence>
<dbReference type="InterPro" id="IPR020845">
    <property type="entry name" value="AMP-binding_CS"/>
</dbReference>
<organism evidence="6 7">
    <name type="scientific">Actinokineospora guangxiensis</name>
    <dbReference type="NCBI Taxonomy" id="1490288"/>
    <lineage>
        <taxon>Bacteria</taxon>
        <taxon>Bacillati</taxon>
        <taxon>Actinomycetota</taxon>
        <taxon>Actinomycetes</taxon>
        <taxon>Pseudonocardiales</taxon>
        <taxon>Pseudonocardiaceae</taxon>
        <taxon>Actinokineospora</taxon>
    </lineage>
</organism>
<dbReference type="InterPro" id="IPR001242">
    <property type="entry name" value="Condensation_dom"/>
</dbReference>
<dbReference type="InterPro" id="IPR029058">
    <property type="entry name" value="AB_hydrolase_fold"/>
</dbReference>
<evidence type="ECO:0000259" key="5">
    <source>
        <dbReference type="PROSITE" id="PS50075"/>
    </source>
</evidence>
<dbReference type="SUPFAM" id="SSF47336">
    <property type="entry name" value="ACP-like"/>
    <property type="match status" value="1"/>
</dbReference>
<dbReference type="Pfam" id="PF13193">
    <property type="entry name" value="AMP-binding_C"/>
    <property type="match status" value="1"/>
</dbReference>
<dbReference type="CDD" id="cd19531">
    <property type="entry name" value="LCL_NRPS-like"/>
    <property type="match status" value="1"/>
</dbReference>
<proteinExistence type="predicted"/>
<dbReference type="InterPro" id="IPR045851">
    <property type="entry name" value="AMP-bd_C_sf"/>
</dbReference>
<feature type="compositionally biased region" description="Basic and acidic residues" evidence="4">
    <location>
        <begin position="16"/>
        <end position="26"/>
    </location>
</feature>
<dbReference type="InterPro" id="IPR023213">
    <property type="entry name" value="CAT-like_dom_sf"/>
</dbReference>
<evidence type="ECO:0000313" key="6">
    <source>
        <dbReference type="EMBL" id="MFC5286508.1"/>
    </source>
</evidence>
<dbReference type="InterPro" id="IPR020806">
    <property type="entry name" value="PKS_PP-bd"/>
</dbReference>